<evidence type="ECO:0000256" key="5">
    <source>
        <dbReference type="ARBA" id="ARBA00022840"/>
    </source>
</evidence>
<dbReference type="PRINTS" id="PR00097">
    <property type="entry name" value="ANTSNTHASEII"/>
</dbReference>
<dbReference type="EMBL" id="KY684106">
    <property type="protein sequence ID" value="ARF11080.1"/>
    <property type="molecule type" value="Genomic_DNA"/>
</dbReference>
<organism evidence="7">
    <name type="scientific">Hokovirus HKV1</name>
    <dbReference type="NCBI Taxonomy" id="1977638"/>
    <lineage>
        <taxon>Viruses</taxon>
        <taxon>Varidnaviria</taxon>
        <taxon>Bamfordvirae</taxon>
        <taxon>Nucleocytoviricota</taxon>
        <taxon>Megaviricetes</taxon>
        <taxon>Imitervirales</taxon>
        <taxon>Mimiviridae</taxon>
        <taxon>Klosneuvirinae</taxon>
        <taxon>Hokovirus</taxon>
    </lineage>
</organism>
<keyword evidence="5" id="KW-0067">ATP-binding</keyword>
<keyword evidence="1" id="KW-0436">Ligase</keyword>
<dbReference type="PRINTS" id="PR00096">
    <property type="entry name" value="GATASE"/>
</dbReference>
<evidence type="ECO:0000256" key="1">
    <source>
        <dbReference type="ARBA" id="ARBA00022598"/>
    </source>
</evidence>
<dbReference type="GO" id="GO:0003921">
    <property type="term" value="F:GMP synthase activity"/>
    <property type="evidence" value="ECO:0007669"/>
    <property type="project" value="TreeGrafter"/>
</dbReference>
<evidence type="ECO:0000313" key="7">
    <source>
        <dbReference type="EMBL" id="ARF11080.1"/>
    </source>
</evidence>
<dbReference type="SUPFAM" id="SSF52317">
    <property type="entry name" value="Class I glutamine amidotransferase-like"/>
    <property type="match status" value="1"/>
</dbReference>
<proteinExistence type="predicted"/>
<keyword evidence="7" id="KW-0808">Transferase</keyword>
<keyword evidence="3" id="KW-0332">GMP biosynthesis</keyword>
<evidence type="ECO:0000256" key="3">
    <source>
        <dbReference type="ARBA" id="ARBA00022749"/>
    </source>
</evidence>
<dbReference type="InterPro" id="IPR017926">
    <property type="entry name" value="GATASE"/>
</dbReference>
<evidence type="ECO:0000259" key="6">
    <source>
        <dbReference type="Pfam" id="PF00117"/>
    </source>
</evidence>
<feature type="domain" description="Glutamine amidotransferase" evidence="6">
    <location>
        <begin position="4"/>
        <end position="185"/>
    </location>
</feature>
<evidence type="ECO:0000256" key="2">
    <source>
        <dbReference type="ARBA" id="ARBA00022741"/>
    </source>
</evidence>
<keyword evidence="7" id="KW-0315">Glutamine amidotransferase</keyword>
<keyword evidence="2" id="KW-0547">Nucleotide-binding</keyword>
<accession>A0A1V0SH76</accession>
<dbReference type="Pfam" id="PF00117">
    <property type="entry name" value="GATase"/>
    <property type="match status" value="1"/>
</dbReference>
<gene>
    <name evidence="7" type="ORF">Hokovirus_4_54</name>
</gene>
<sequence>MIIIINYGSRYTENIKQVIDKTNDVKVVILDYIPEYDDSIDDIIDLGPSGIILSGSPSHIYLEGSPKIAKQLFELDIPILGICYGCQLINYINNGQVSRMEQYHGNNHLVKYLYQDIIFNNIENNLHAEMRHYDKITKLAPDYIILAETSYCIAAIKHKKKNIYGVQFHPEITDSDMNLVIDNFIKMV</sequence>
<dbReference type="PANTHER" id="PTHR11922">
    <property type="entry name" value="GMP SYNTHASE-RELATED"/>
    <property type="match status" value="1"/>
</dbReference>
<dbReference type="PROSITE" id="PS51273">
    <property type="entry name" value="GATASE_TYPE_1"/>
    <property type="match status" value="1"/>
</dbReference>
<dbReference type="InterPro" id="IPR029062">
    <property type="entry name" value="Class_I_gatase-like"/>
</dbReference>
<dbReference type="GO" id="GO:0016740">
    <property type="term" value="F:transferase activity"/>
    <property type="evidence" value="ECO:0007669"/>
    <property type="project" value="UniProtKB-KW"/>
</dbReference>
<reference evidence="7" key="1">
    <citation type="journal article" date="2017" name="Science">
        <title>Giant viruses with an expanded complement of translation system components.</title>
        <authorList>
            <person name="Schulz F."/>
            <person name="Yutin N."/>
            <person name="Ivanova N.N."/>
            <person name="Ortega D.R."/>
            <person name="Lee T.K."/>
            <person name="Vierheilig J."/>
            <person name="Daims H."/>
            <person name="Horn M."/>
            <person name="Wagner M."/>
            <person name="Jensen G.J."/>
            <person name="Kyrpides N.C."/>
            <person name="Koonin E.V."/>
            <person name="Woyke T."/>
        </authorList>
    </citation>
    <scope>NUCLEOTIDE SEQUENCE</scope>
    <source>
        <strain evidence="7">HKV1</strain>
    </source>
</reference>
<evidence type="ECO:0000256" key="4">
    <source>
        <dbReference type="ARBA" id="ARBA00022755"/>
    </source>
</evidence>
<keyword evidence="4" id="KW-0658">Purine biosynthesis</keyword>
<dbReference type="GO" id="GO:0005524">
    <property type="term" value="F:ATP binding"/>
    <property type="evidence" value="ECO:0007669"/>
    <property type="project" value="UniProtKB-KW"/>
</dbReference>
<dbReference type="PANTHER" id="PTHR11922:SF2">
    <property type="entry name" value="GMP SYNTHASE [GLUTAMINE-HYDROLYZING]"/>
    <property type="match status" value="1"/>
</dbReference>
<dbReference type="Gene3D" id="3.40.50.880">
    <property type="match status" value="1"/>
</dbReference>
<protein>
    <submittedName>
        <fullName evidence="7">Glutamine amidotransferase</fullName>
    </submittedName>
</protein>
<name>A0A1V0SH76_9VIRU</name>